<gene>
    <name evidence="2" type="ORF">GPX89_14985</name>
</gene>
<keyword evidence="1" id="KW-1133">Transmembrane helix</keyword>
<accession>A0A7K1UW61</accession>
<evidence type="ECO:0000313" key="3">
    <source>
        <dbReference type="Proteomes" id="UP000466794"/>
    </source>
</evidence>
<evidence type="ECO:0008006" key="4">
    <source>
        <dbReference type="Google" id="ProtNLM"/>
    </source>
</evidence>
<dbReference type="Proteomes" id="UP000466794">
    <property type="component" value="Unassembled WGS sequence"/>
</dbReference>
<proteinExistence type="predicted"/>
<feature type="transmembrane region" description="Helical" evidence="1">
    <location>
        <begin position="40"/>
        <end position="64"/>
    </location>
</feature>
<comment type="caution">
    <text evidence="2">The sequence shown here is derived from an EMBL/GenBank/DDBJ whole genome shotgun (WGS) entry which is preliminary data.</text>
</comment>
<reference evidence="2 3" key="1">
    <citation type="submission" date="2019-12" db="EMBL/GenBank/DDBJ databases">
        <title>Nocardia sp. nov. ET3-3 isolated from soil.</title>
        <authorList>
            <person name="Kanchanasin P."/>
            <person name="Tanasupawat S."/>
            <person name="Yuki M."/>
            <person name="Kudo T."/>
        </authorList>
    </citation>
    <scope>NUCLEOTIDE SEQUENCE [LARGE SCALE GENOMIC DNA]</scope>
    <source>
        <strain evidence="2 3">ET3-3</strain>
    </source>
</reference>
<dbReference type="AlphaFoldDB" id="A0A7K1UW61"/>
<keyword evidence="1" id="KW-0472">Membrane</keyword>
<keyword evidence="1" id="KW-0812">Transmembrane</keyword>
<name>A0A7K1UW61_9NOCA</name>
<feature type="transmembrane region" description="Helical" evidence="1">
    <location>
        <begin position="12"/>
        <end position="34"/>
    </location>
</feature>
<evidence type="ECO:0000313" key="2">
    <source>
        <dbReference type="EMBL" id="MVU78547.1"/>
    </source>
</evidence>
<organism evidence="2 3">
    <name type="scientific">Nocardia terrae</name>
    <dbReference type="NCBI Taxonomy" id="2675851"/>
    <lineage>
        <taxon>Bacteria</taxon>
        <taxon>Bacillati</taxon>
        <taxon>Actinomycetota</taxon>
        <taxon>Actinomycetes</taxon>
        <taxon>Mycobacteriales</taxon>
        <taxon>Nocardiaceae</taxon>
        <taxon>Nocardia</taxon>
    </lineage>
</organism>
<sequence length="83" mass="8707">MRRRHTGEGIEDDVNVSGFVLLGFGVVALALALIGAGYGAGVWAVVAAIACAVLLLAGTAVLAVEWRRRRSHSLSDPVERQGH</sequence>
<protein>
    <recommendedName>
        <fullName evidence="4">UsfY protein</fullName>
    </recommendedName>
</protein>
<dbReference type="EMBL" id="WRPP01000002">
    <property type="protein sequence ID" value="MVU78547.1"/>
    <property type="molecule type" value="Genomic_DNA"/>
</dbReference>
<evidence type="ECO:0000256" key="1">
    <source>
        <dbReference type="SAM" id="Phobius"/>
    </source>
</evidence>
<keyword evidence="3" id="KW-1185">Reference proteome</keyword>